<evidence type="ECO:0000256" key="1">
    <source>
        <dbReference type="ARBA" id="ARBA00001917"/>
    </source>
</evidence>
<reference evidence="9 10" key="1">
    <citation type="submission" date="2015-09" db="EMBL/GenBank/DDBJ databases">
        <authorList>
            <consortium name="Pathogen Informatics"/>
        </authorList>
    </citation>
    <scope>NUCLEOTIDE SEQUENCE [LARGE SCALE GENOMIC DNA]</scope>
    <source>
        <strain evidence="9 10">2789STDY5608823</strain>
    </source>
</reference>
<dbReference type="Gene3D" id="3.40.50.360">
    <property type="match status" value="1"/>
</dbReference>
<gene>
    <name evidence="9" type="ORF">ERS852381_01395</name>
</gene>
<dbReference type="NCBIfam" id="TIGR01753">
    <property type="entry name" value="flav_short"/>
    <property type="match status" value="1"/>
</dbReference>
<dbReference type="GO" id="GO:0010181">
    <property type="term" value="F:FMN binding"/>
    <property type="evidence" value="ECO:0007669"/>
    <property type="project" value="UniProtKB-UniRule"/>
</dbReference>
<accession>A0A174EBQ2</accession>
<evidence type="ECO:0000256" key="4">
    <source>
        <dbReference type="ARBA" id="ARBA00022630"/>
    </source>
</evidence>
<evidence type="ECO:0000256" key="3">
    <source>
        <dbReference type="ARBA" id="ARBA00022448"/>
    </source>
</evidence>
<evidence type="ECO:0000313" key="10">
    <source>
        <dbReference type="Proteomes" id="UP000095468"/>
    </source>
</evidence>
<evidence type="ECO:0000256" key="2">
    <source>
        <dbReference type="ARBA" id="ARBA00005267"/>
    </source>
</evidence>
<sequence length="139" mass="14898">MSKIAVVYWSGTGNTEAMANFVAEGATGAGTEAEVISCADFSADKVAEYDAFAFGCPAMGSEELEYDEFQPMWDEVKETLGDKKVVLFGSYSWAEGEWMDNWKADADEAGVNVVDSVICYDAPDEEGETACKALGAELA</sequence>
<comment type="similarity">
    <text evidence="2 7">Belongs to the flavodoxin family.</text>
</comment>
<dbReference type="EMBL" id="CYYP01000012">
    <property type="protein sequence ID" value="CUO33420.1"/>
    <property type="molecule type" value="Genomic_DNA"/>
</dbReference>
<dbReference type="PROSITE" id="PS50902">
    <property type="entry name" value="FLAVODOXIN_LIKE"/>
    <property type="match status" value="1"/>
</dbReference>
<dbReference type="GO" id="GO:0009055">
    <property type="term" value="F:electron transfer activity"/>
    <property type="evidence" value="ECO:0007669"/>
    <property type="project" value="UniProtKB-UniRule"/>
</dbReference>
<feature type="domain" description="Flavodoxin-like" evidence="8">
    <location>
        <begin position="4"/>
        <end position="139"/>
    </location>
</feature>
<dbReference type="PANTHER" id="PTHR32145">
    <property type="entry name" value="DIFLAVIN FLAVOPROTEIN A 2-RELATED"/>
    <property type="match status" value="1"/>
</dbReference>
<dbReference type="PANTHER" id="PTHR32145:SF11">
    <property type="entry name" value="DIFLAVIN FLAVOPROTEIN A 2-RELATED"/>
    <property type="match status" value="1"/>
</dbReference>
<comment type="cofactor">
    <cofactor evidence="1 7">
        <name>FMN</name>
        <dbReference type="ChEBI" id="CHEBI:58210"/>
    </cofactor>
</comment>
<keyword evidence="5 7" id="KW-0288">FMN</keyword>
<comment type="function">
    <text evidence="7">Low-potential electron donor to a number of redox enzymes.</text>
</comment>
<dbReference type="Proteomes" id="UP000095468">
    <property type="component" value="Unassembled WGS sequence"/>
</dbReference>
<proteinExistence type="inferred from homology"/>
<dbReference type="PROSITE" id="PS00201">
    <property type="entry name" value="FLAVODOXIN"/>
    <property type="match status" value="1"/>
</dbReference>
<dbReference type="InterPro" id="IPR010087">
    <property type="entry name" value="Flav_short"/>
</dbReference>
<dbReference type="InterPro" id="IPR001226">
    <property type="entry name" value="Flavodoxin_CS"/>
</dbReference>
<evidence type="ECO:0000256" key="7">
    <source>
        <dbReference type="RuleBase" id="RU367037"/>
    </source>
</evidence>
<keyword evidence="6 7" id="KW-0249">Electron transport</keyword>
<dbReference type="InterPro" id="IPR029039">
    <property type="entry name" value="Flavoprotein-like_sf"/>
</dbReference>
<evidence type="ECO:0000256" key="5">
    <source>
        <dbReference type="ARBA" id="ARBA00022643"/>
    </source>
</evidence>
<protein>
    <recommendedName>
        <fullName evidence="7">Flavodoxin</fullName>
    </recommendedName>
</protein>
<dbReference type="RefSeq" id="WP_055286886.1">
    <property type="nucleotide sequence ID" value="NZ_CYYP01000012.1"/>
</dbReference>
<evidence type="ECO:0000313" key="9">
    <source>
        <dbReference type="EMBL" id="CUO33420.1"/>
    </source>
</evidence>
<evidence type="ECO:0000256" key="6">
    <source>
        <dbReference type="ARBA" id="ARBA00022982"/>
    </source>
</evidence>
<name>A0A174EBQ2_9ACTN</name>
<keyword evidence="4 7" id="KW-0285">Flavoprotein</keyword>
<dbReference type="AlphaFoldDB" id="A0A174EBQ2"/>
<evidence type="ECO:0000259" key="8">
    <source>
        <dbReference type="PROSITE" id="PS50902"/>
    </source>
</evidence>
<organism evidence="9 10">
    <name type="scientific">Collinsella aerofaciens</name>
    <dbReference type="NCBI Taxonomy" id="74426"/>
    <lineage>
        <taxon>Bacteria</taxon>
        <taxon>Bacillati</taxon>
        <taxon>Actinomycetota</taxon>
        <taxon>Coriobacteriia</taxon>
        <taxon>Coriobacteriales</taxon>
        <taxon>Coriobacteriaceae</taxon>
        <taxon>Collinsella</taxon>
    </lineage>
</organism>
<keyword evidence="3 7" id="KW-0813">Transport</keyword>
<dbReference type="InterPro" id="IPR051285">
    <property type="entry name" value="NADH_oxidoreductase_modular"/>
</dbReference>
<dbReference type="InterPro" id="IPR008254">
    <property type="entry name" value="Flavodoxin/NO_synth"/>
</dbReference>
<dbReference type="Pfam" id="PF00258">
    <property type="entry name" value="Flavodoxin_1"/>
    <property type="match status" value="1"/>
</dbReference>
<dbReference type="SUPFAM" id="SSF52218">
    <property type="entry name" value="Flavoproteins"/>
    <property type="match status" value="1"/>
</dbReference>